<gene>
    <name evidence="11" type="ORF">WDU96_01530</name>
</gene>
<accession>A0ABU8LPT3</accession>
<dbReference type="InterPro" id="IPR029044">
    <property type="entry name" value="Nucleotide-diphossugar_trans"/>
</dbReference>
<evidence type="ECO:0000256" key="1">
    <source>
        <dbReference type="ARBA" id="ARBA00004236"/>
    </source>
</evidence>
<dbReference type="EMBL" id="JBBDGL010000001">
    <property type="protein sequence ID" value="MEJ1154277.1"/>
    <property type="molecule type" value="Genomic_DNA"/>
</dbReference>
<evidence type="ECO:0000256" key="9">
    <source>
        <dbReference type="ARBA" id="ARBA00040345"/>
    </source>
</evidence>
<keyword evidence="2" id="KW-1003">Cell membrane</keyword>
<name>A0ABU8LPT3_9MICO</name>
<evidence type="ECO:0000259" key="10">
    <source>
        <dbReference type="Pfam" id="PF00535"/>
    </source>
</evidence>
<comment type="similarity">
    <text evidence="8">Belongs to the glycosyltransferase 2 family. CrtQ subfamily.</text>
</comment>
<sequence>MSIVVPAHNEGALVAKTLRSFLNDASVGEFEVIVVANGCSDDTASQARAVPGVRVIEIATASKIAALNAGDRVATSFPRAYIDSDVSVSASAVRELRHALASEDRARVASPQMVVDSTKSTWPVRAYYRVWEQSDYLTDGHIGSGIYAVNASGRSRWDEFPDLIADDRFVQQRFTAEERIKLDDVFVVTASRSMSAHIRRGVRIERGNQQLPSHVQRASQKPAASRYLSLLRKVGARPALWPSLPVYLFGFASVKLRARRDRQRPITWARDSSSREAVTR</sequence>
<dbReference type="Proteomes" id="UP001368654">
    <property type="component" value="Unassembled WGS sequence"/>
</dbReference>
<evidence type="ECO:0000256" key="4">
    <source>
        <dbReference type="ARBA" id="ARBA00022679"/>
    </source>
</evidence>
<evidence type="ECO:0000256" key="6">
    <source>
        <dbReference type="ARBA" id="ARBA00037281"/>
    </source>
</evidence>
<comment type="pathway">
    <text evidence="7">Carotenoid biosynthesis; staphyloxanthin biosynthesis; staphyloxanthin from farnesyl diphosphate: step 4/5.</text>
</comment>
<proteinExistence type="inferred from homology"/>
<keyword evidence="12" id="KW-1185">Reference proteome</keyword>
<protein>
    <recommendedName>
        <fullName evidence="9">4,4'-diaponeurosporenoate glycosyltransferase</fullName>
    </recommendedName>
</protein>
<evidence type="ECO:0000313" key="11">
    <source>
        <dbReference type="EMBL" id="MEJ1154277.1"/>
    </source>
</evidence>
<dbReference type="PANTHER" id="PTHR43646">
    <property type="entry name" value="GLYCOSYLTRANSFERASE"/>
    <property type="match status" value="1"/>
</dbReference>
<organism evidence="11 12">
    <name type="scientific">Microbacterium marmarense</name>
    <dbReference type="NCBI Taxonomy" id="3122051"/>
    <lineage>
        <taxon>Bacteria</taxon>
        <taxon>Bacillati</taxon>
        <taxon>Actinomycetota</taxon>
        <taxon>Actinomycetes</taxon>
        <taxon>Micrococcales</taxon>
        <taxon>Microbacteriaceae</taxon>
        <taxon>Microbacterium</taxon>
    </lineage>
</organism>
<evidence type="ECO:0000256" key="3">
    <source>
        <dbReference type="ARBA" id="ARBA00022676"/>
    </source>
</evidence>
<dbReference type="InterPro" id="IPR001173">
    <property type="entry name" value="Glyco_trans_2-like"/>
</dbReference>
<evidence type="ECO:0000313" key="12">
    <source>
        <dbReference type="Proteomes" id="UP001368654"/>
    </source>
</evidence>
<evidence type="ECO:0000256" key="8">
    <source>
        <dbReference type="ARBA" id="ARBA00038120"/>
    </source>
</evidence>
<evidence type="ECO:0000256" key="5">
    <source>
        <dbReference type="ARBA" id="ARBA00023136"/>
    </source>
</evidence>
<dbReference type="GO" id="GO:0016757">
    <property type="term" value="F:glycosyltransferase activity"/>
    <property type="evidence" value="ECO:0007669"/>
    <property type="project" value="UniProtKB-KW"/>
</dbReference>
<keyword evidence="4 11" id="KW-0808">Transferase</keyword>
<dbReference type="RefSeq" id="WP_337336717.1">
    <property type="nucleotide sequence ID" value="NZ_JBBDGL010000001.1"/>
</dbReference>
<dbReference type="SUPFAM" id="SSF53448">
    <property type="entry name" value="Nucleotide-diphospho-sugar transferases"/>
    <property type="match status" value="1"/>
</dbReference>
<dbReference type="Pfam" id="PF00535">
    <property type="entry name" value="Glycos_transf_2"/>
    <property type="match status" value="1"/>
</dbReference>
<comment type="caution">
    <text evidence="11">The sequence shown here is derived from an EMBL/GenBank/DDBJ whole genome shotgun (WGS) entry which is preliminary data.</text>
</comment>
<reference evidence="11 12" key="1">
    <citation type="submission" date="2024-02" db="EMBL/GenBank/DDBJ databases">
        <authorList>
            <person name="Saticioglu I.B."/>
        </authorList>
    </citation>
    <scope>NUCLEOTIDE SEQUENCE [LARGE SCALE GENOMIC DNA]</scope>
    <source>
        <strain evidence="11 12">Mu-86</strain>
    </source>
</reference>
<keyword evidence="5" id="KW-0472">Membrane</keyword>
<keyword evidence="3 11" id="KW-0328">Glycosyltransferase</keyword>
<dbReference type="PANTHER" id="PTHR43646:SF2">
    <property type="entry name" value="GLYCOSYLTRANSFERASE 2-LIKE DOMAIN-CONTAINING PROTEIN"/>
    <property type="match status" value="1"/>
</dbReference>
<dbReference type="Gene3D" id="3.90.550.10">
    <property type="entry name" value="Spore Coat Polysaccharide Biosynthesis Protein SpsA, Chain A"/>
    <property type="match status" value="1"/>
</dbReference>
<comment type="function">
    <text evidence="6">Catalyzes the glycosylation of 4,4'-diaponeurosporenoate, i.e. the esterification of glucose at the C1'' position with the carboxyl group of 4,4'-diaponeurosporenic acid, to form glycosyl-4,4'-diaponeurosporenoate. This is a step in the biosynthesis of staphyloxanthin, an orange pigment present in most staphylococci strains.</text>
</comment>
<evidence type="ECO:0000256" key="2">
    <source>
        <dbReference type="ARBA" id="ARBA00022475"/>
    </source>
</evidence>
<feature type="domain" description="Glycosyltransferase 2-like" evidence="10">
    <location>
        <begin position="2"/>
        <end position="156"/>
    </location>
</feature>
<evidence type="ECO:0000256" key="7">
    <source>
        <dbReference type="ARBA" id="ARBA00037904"/>
    </source>
</evidence>
<comment type="subcellular location">
    <subcellularLocation>
        <location evidence="1">Cell membrane</location>
    </subcellularLocation>
</comment>